<keyword evidence="3" id="KW-1185">Reference proteome</keyword>
<name>G9WWH7_9FIRM</name>
<organism evidence="2 3">
    <name type="scientific">Oribacterium asaccharolyticum ACB7</name>
    <dbReference type="NCBI Taxonomy" id="796944"/>
    <lineage>
        <taxon>Bacteria</taxon>
        <taxon>Bacillati</taxon>
        <taxon>Bacillota</taxon>
        <taxon>Clostridia</taxon>
        <taxon>Lachnospirales</taxon>
        <taxon>Lachnospiraceae</taxon>
        <taxon>Oribacterium</taxon>
    </lineage>
</organism>
<gene>
    <name evidence="2" type="ORF">HMPREF9624_01261</name>
</gene>
<comment type="caution">
    <text evidence="2">The sequence shown here is derived from an EMBL/GenBank/DDBJ whole genome shotgun (WGS) entry which is preliminary data.</text>
</comment>
<sequence>MKKNYSASITVFLSLSFVLIAALILTITESARTIAQKYYMQTALNSAMESLFSEFHRPLWENYRIYALEFRDDNLLKEELQSFIKPYSDARNLFPAKIEKDGFSFTGRGLLSESHYFEEEILEYMPALLAKDCIEFLGEKKSGTDIPSILEEASKKEKEADSIQRLQEKYALNHYDVEYLEDCINNIDRFCKKTETLKHYALYSLQAHDASLFFSYSSSLKATLNSLKNTVNSYDARAELLKSKVEALWNDFSTEKENLEEDGIAAIETQLKSYDNYLDDGGRVRQKIDGFPAQCENLDFAIEGIEENVRRFQEYIEEERERRRKRKKEEEDYDEDNGLQAEIDNFYNDTISTWQALTMPVYGEAVTQINKKNKRILESIHDIGKKKLLELLLPSGKECPSSEESFSSALFSTESAANPIQIGLLGEYSLRFFHSYHKEESAHTTPYSNAKGLEVEYLLHGKKSDYENLSAQVTSLLAFRESMNFIHIMSDPEKLEAVEEFVTSFLAITANPVVIAVFSAFVIGIWAFAQSLLDVKELLNDERVPLMHSLESWTLSLNHLLDFLSYLSGEEIPKENIGLSYEDYLRISLFTKGLLSQAKINDSMLYCMEKNIQTSIRDKEPSFQINKCLYYLSTDAEIYSRHSLYHKGFLEMIGVNAGEEGYQSVLHSDYKYKNLSH</sequence>
<dbReference type="PATRIC" id="fig|796944.3.peg.2005"/>
<protein>
    <submittedName>
        <fullName evidence="2">Uncharacterized protein</fullName>
    </submittedName>
</protein>
<proteinExistence type="predicted"/>
<evidence type="ECO:0000256" key="1">
    <source>
        <dbReference type="SAM" id="Coils"/>
    </source>
</evidence>
<feature type="coiled-coil region" evidence="1">
    <location>
        <begin position="302"/>
        <end position="336"/>
    </location>
</feature>
<dbReference type="Proteomes" id="UP000003527">
    <property type="component" value="Unassembled WGS sequence"/>
</dbReference>
<keyword evidence="1" id="KW-0175">Coiled coil</keyword>
<dbReference type="HOGENOM" id="CLU_026897_0_0_9"/>
<dbReference type="RefSeq" id="WP_009537048.1">
    <property type="nucleotide sequence ID" value="NZ_JH414505.1"/>
</dbReference>
<evidence type="ECO:0000313" key="3">
    <source>
        <dbReference type="Proteomes" id="UP000003527"/>
    </source>
</evidence>
<reference evidence="2 3" key="1">
    <citation type="submission" date="2011-08" db="EMBL/GenBank/DDBJ databases">
        <title>The Genome Sequence of Oribacterium sp. ACB7.</title>
        <authorList>
            <consortium name="The Broad Institute Genome Sequencing Platform"/>
            <person name="Earl A."/>
            <person name="Ward D."/>
            <person name="Feldgarden M."/>
            <person name="Gevers D."/>
            <person name="Sizova M."/>
            <person name="Hazen A."/>
            <person name="Epstein S."/>
            <person name="Young S.K."/>
            <person name="Zeng Q."/>
            <person name="Gargeya S."/>
            <person name="Fitzgerald M."/>
            <person name="Haas B."/>
            <person name="Abouelleil A."/>
            <person name="Alvarado L."/>
            <person name="Arachchi H.M."/>
            <person name="Berlin A."/>
            <person name="Brown A."/>
            <person name="Chapman S.B."/>
            <person name="Chen Z."/>
            <person name="Dunbar C."/>
            <person name="Freedman E."/>
            <person name="Gearin G."/>
            <person name="Gellesch M."/>
            <person name="Goldberg J."/>
            <person name="Griggs A."/>
            <person name="Gujja S."/>
            <person name="Heiman D."/>
            <person name="Howarth C."/>
            <person name="Larson L."/>
            <person name="Lui A."/>
            <person name="MacDonald P.J.P."/>
            <person name="Montmayeur A."/>
            <person name="Murphy C."/>
            <person name="Neiman D."/>
            <person name="Pearson M."/>
            <person name="Priest M."/>
            <person name="Roberts A."/>
            <person name="Saif S."/>
            <person name="Shea T."/>
            <person name="Shenoy N."/>
            <person name="Sisk P."/>
            <person name="Stolte C."/>
            <person name="Sykes S."/>
            <person name="Wortman J."/>
            <person name="Nusbaum C."/>
            <person name="Birren B."/>
        </authorList>
    </citation>
    <scope>NUCLEOTIDE SEQUENCE [LARGE SCALE GENOMIC DNA]</scope>
    <source>
        <strain evidence="2 3">ACB7</strain>
    </source>
</reference>
<dbReference type="Pfam" id="PF18960">
    <property type="entry name" value="DUF5702"/>
    <property type="match status" value="1"/>
</dbReference>
<dbReference type="InterPro" id="IPR043756">
    <property type="entry name" value="DUF5702"/>
</dbReference>
<dbReference type="EMBL" id="AFZD01000020">
    <property type="protein sequence ID" value="EHL09846.1"/>
    <property type="molecule type" value="Genomic_DNA"/>
</dbReference>
<evidence type="ECO:0000313" key="2">
    <source>
        <dbReference type="EMBL" id="EHL09846.1"/>
    </source>
</evidence>
<dbReference type="AlphaFoldDB" id="G9WWH7"/>
<accession>G9WWH7</accession>